<feature type="region of interest" description="Disordered" evidence="7">
    <location>
        <begin position="949"/>
        <end position="972"/>
    </location>
</feature>
<dbReference type="Pfam" id="PF13765">
    <property type="entry name" value="PRY"/>
    <property type="match status" value="1"/>
</dbReference>
<evidence type="ECO:0000256" key="7">
    <source>
        <dbReference type="SAM" id="MobiDB-lite"/>
    </source>
</evidence>
<sequence length="1175" mass="131230">MGIPFNFKDGNQSIEKRVQQERADSPGPSCVSMRSDRSMEHPPEFKDGRPSREERRHQERSKVPSAQSVQQYPTELIQRAEEDAHAFLDKELKKLWRGLFPDYPQCSESQREEEDAKKEEQRRRAIEGVVDITVLCLMELNQEELADTLWGGTVAVKCQPNFRSHLMEKFRSVFEGIAKAGQATDLNDFYTEIFITERDIGDVNKEHEVRLIETASRKPAKEETPIKCEDIFKPLPGQDQPIRTIMTTGVAGIGKTILTHKFTLDWAEGKANQDIHFTFPFTFRELNLLKGKEFSLVGLLHHFFIETKQAGICRYERFQVVFILDGLDECRLPLDFQKNRIWTDVTAPTSVDVLLTNLIRGYLLPSARIWITTRPAAANQIPAECVGMVTEVRGFADPQKEEYFRKKFSDETLARKIISHVKKSRSLHIMCHIPVFCWISATVMEDVFTTSQRGEEMPNTVTQMYIHFLKVQSIQADRKYHGRAETDPHWSSESKEIIVSLGKLAFNQLEKGNLIFYQADLAECGIDIRAASVYSGVFTQIFKEECGLYQDKVFCFVHLSIQEFLAALYVCLSFIDTGVNLLSQEQPTSGGDGLLLHQSAVDKALQSENGHLDLFLRFLLGLSLETNQILLQGLLGQTGSSSLSNQGTVSYIKEKISGDLSPERSINLFHCLNELKDRSLVNLIQWYLRSGSLSTASLSPAEWSALVFILLTSEEELDMFDLKKYSASEEALLRLLPVVKASKTSLLNGCHLSERGCEALASVLSSNSSSLRELDLSANDLQDSGVKLLSAGLESPHCRLETLRLNGCQLSELCCKALASVLSSTSSSLRELDLSTNDLQDSGVKLLSAGLGSPHCRLETLRLSGCMVTQEGCASLASALSSNPSHLRELDLSYNHPAGDSGVTLLSAGLEDPGWRLDTLRYGEDSSPLNACGLTLDPNTAHRRLSLSEDHRKVKRVEEDQSHPDHPKRFDSKPQVLCREGLTGRCYWEVEWRGRVSIGVTYRGITKRGKGDDSELGANNKSWSLVCDDGVYSVWYNGSGTYISLPPPVSTRVGVYLDRPAGSLSFYRVSPGVGGSSHTLTYIHTFWTTFTQEDLLPGFGFWSGSGSSVSLRQRRGVLPLKPLCLGNMAATAELRAVIYHHTIISLSKSCVCVVLKPRAAGESRLPWTQLCLHEE</sequence>
<dbReference type="PANTHER" id="PTHR24106">
    <property type="entry name" value="NACHT, LRR AND CARD DOMAINS-CONTAINING"/>
    <property type="match status" value="1"/>
</dbReference>
<dbReference type="InterPro" id="IPR013320">
    <property type="entry name" value="ConA-like_dom_sf"/>
</dbReference>
<comment type="caution">
    <text evidence="10">The sequence shown here is derived from an EMBL/GenBank/DDBJ whole genome shotgun (WGS) entry which is preliminary data.</text>
</comment>
<dbReference type="InterPro" id="IPR032675">
    <property type="entry name" value="LRR_dom_sf"/>
</dbReference>
<evidence type="ECO:0000256" key="3">
    <source>
        <dbReference type="ARBA" id="ARBA00022614"/>
    </source>
</evidence>
<dbReference type="GO" id="GO:0005524">
    <property type="term" value="F:ATP binding"/>
    <property type="evidence" value="ECO:0007669"/>
    <property type="project" value="UniProtKB-KW"/>
</dbReference>
<evidence type="ECO:0000256" key="5">
    <source>
        <dbReference type="ARBA" id="ARBA00022741"/>
    </source>
</evidence>
<dbReference type="Pfam" id="PF17779">
    <property type="entry name" value="WHD_NOD2"/>
    <property type="match status" value="1"/>
</dbReference>
<protein>
    <submittedName>
        <fullName evidence="10">NLR family CARD domain-containing protein 3</fullName>
    </submittedName>
</protein>
<keyword evidence="4" id="KW-0677">Repeat</keyword>
<dbReference type="FunFam" id="3.80.10.10:FF:000100">
    <property type="entry name" value="Si:dkey-11n14.1"/>
    <property type="match status" value="1"/>
</dbReference>
<dbReference type="PROSITE" id="PS50837">
    <property type="entry name" value="NACHT"/>
    <property type="match status" value="1"/>
</dbReference>
<keyword evidence="5" id="KW-0547">Nucleotide-binding</keyword>
<dbReference type="InterPro" id="IPR001870">
    <property type="entry name" value="B30.2/SPRY"/>
</dbReference>
<evidence type="ECO:0000256" key="6">
    <source>
        <dbReference type="ARBA" id="ARBA00022840"/>
    </source>
</evidence>
<dbReference type="Pfam" id="PF14484">
    <property type="entry name" value="FISNA"/>
    <property type="match status" value="1"/>
</dbReference>
<dbReference type="FunFam" id="3.40.50.300:FF:001524">
    <property type="entry name" value="Si:dkey-126g1.7"/>
    <property type="match status" value="1"/>
</dbReference>
<dbReference type="Gene3D" id="3.80.10.10">
    <property type="entry name" value="Ribonuclease Inhibitor"/>
    <property type="match status" value="2"/>
</dbReference>
<feature type="domain" description="B30.2/SPRY" evidence="8">
    <location>
        <begin position="914"/>
        <end position="1120"/>
    </location>
</feature>
<dbReference type="SMART" id="SM00589">
    <property type="entry name" value="PRY"/>
    <property type="match status" value="1"/>
</dbReference>
<dbReference type="Pfam" id="PF13516">
    <property type="entry name" value="LRR_6"/>
    <property type="match status" value="3"/>
</dbReference>
<dbReference type="SMART" id="SM00449">
    <property type="entry name" value="SPRY"/>
    <property type="match status" value="1"/>
</dbReference>
<keyword evidence="2" id="KW-0963">Cytoplasm</keyword>
<dbReference type="Pfam" id="PF17776">
    <property type="entry name" value="NLRC4_HD2"/>
    <property type="match status" value="1"/>
</dbReference>
<dbReference type="Gene3D" id="2.60.120.920">
    <property type="match status" value="1"/>
</dbReference>
<dbReference type="GO" id="GO:0005737">
    <property type="term" value="C:cytoplasm"/>
    <property type="evidence" value="ECO:0007669"/>
    <property type="project" value="UniProtKB-SubCell"/>
</dbReference>
<evidence type="ECO:0000313" key="10">
    <source>
        <dbReference type="EMBL" id="KAK0140876.1"/>
    </source>
</evidence>
<name>A0AA47MIT1_MERPO</name>
<dbReference type="InterPro" id="IPR007111">
    <property type="entry name" value="NACHT_NTPase"/>
</dbReference>
<keyword evidence="3" id="KW-0433">Leucine-rich repeat</keyword>
<dbReference type="Gene3D" id="3.40.50.300">
    <property type="entry name" value="P-loop containing nucleotide triphosphate hydrolases"/>
    <property type="match status" value="1"/>
</dbReference>
<dbReference type="SUPFAM" id="SSF52047">
    <property type="entry name" value="RNI-like"/>
    <property type="match status" value="1"/>
</dbReference>
<dbReference type="InterPro" id="IPR003879">
    <property type="entry name" value="Butyrophylin_SPRY"/>
</dbReference>
<dbReference type="PRINTS" id="PR01407">
    <property type="entry name" value="BUTYPHLNCDUF"/>
</dbReference>
<evidence type="ECO:0000259" key="9">
    <source>
        <dbReference type="PROSITE" id="PS50837"/>
    </source>
</evidence>
<dbReference type="EMBL" id="JAOPHQ010004002">
    <property type="protein sequence ID" value="KAK0140876.1"/>
    <property type="molecule type" value="Genomic_DNA"/>
</dbReference>
<reference evidence="10" key="1">
    <citation type="journal article" date="2023" name="Front. Mar. Sci.">
        <title>A new Merluccius polli reference genome to investigate the effects of global change in West African waters.</title>
        <authorList>
            <person name="Mateo J.L."/>
            <person name="Blanco-Fernandez C."/>
            <person name="Garcia-Vazquez E."/>
            <person name="Machado-Schiaffino G."/>
        </authorList>
    </citation>
    <scope>NUCLEOTIDE SEQUENCE</scope>
    <source>
        <strain evidence="10">C29</strain>
        <tissue evidence="10">Fin</tissue>
    </source>
</reference>
<feature type="compositionally biased region" description="Basic and acidic residues" evidence="7">
    <location>
        <begin position="34"/>
        <end position="62"/>
    </location>
</feature>
<dbReference type="AlphaFoldDB" id="A0AA47MIT1"/>
<keyword evidence="11" id="KW-1185">Reference proteome</keyword>
<evidence type="ECO:0000256" key="2">
    <source>
        <dbReference type="ARBA" id="ARBA00022490"/>
    </source>
</evidence>
<dbReference type="Pfam" id="PF00622">
    <property type="entry name" value="SPRY"/>
    <property type="match status" value="1"/>
</dbReference>
<accession>A0AA47MIT1</accession>
<dbReference type="InterPro" id="IPR029495">
    <property type="entry name" value="NACHT-assoc"/>
</dbReference>
<dbReference type="InterPro" id="IPR051261">
    <property type="entry name" value="NLR"/>
</dbReference>
<evidence type="ECO:0000256" key="1">
    <source>
        <dbReference type="ARBA" id="ARBA00004496"/>
    </source>
</evidence>
<feature type="region of interest" description="Disordered" evidence="7">
    <location>
        <begin position="1"/>
        <end position="72"/>
    </location>
</feature>
<dbReference type="InterPro" id="IPR001611">
    <property type="entry name" value="Leu-rich_rpt"/>
</dbReference>
<feature type="domain" description="NACHT" evidence="9">
    <location>
        <begin position="243"/>
        <end position="377"/>
    </location>
</feature>
<dbReference type="InterPro" id="IPR043136">
    <property type="entry name" value="B30.2/SPRY_sf"/>
</dbReference>
<dbReference type="Pfam" id="PF05729">
    <property type="entry name" value="NACHT"/>
    <property type="match status" value="1"/>
</dbReference>
<gene>
    <name evidence="10" type="primary">NLRC3_84</name>
    <name evidence="10" type="ORF">N1851_022127</name>
</gene>
<dbReference type="CDD" id="cd16040">
    <property type="entry name" value="SPRY_PRY_SNTX"/>
    <property type="match status" value="1"/>
</dbReference>
<evidence type="ECO:0000256" key="4">
    <source>
        <dbReference type="ARBA" id="ARBA00022737"/>
    </source>
</evidence>
<dbReference type="InterPro" id="IPR041267">
    <property type="entry name" value="NLRP_HD2"/>
</dbReference>
<keyword evidence="6" id="KW-0067">ATP-binding</keyword>
<dbReference type="SMART" id="SM00368">
    <property type="entry name" value="LRR_RI"/>
    <property type="match status" value="6"/>
</dbReference>
<comment type="subcellular location">
    <subcellularLocation>
        <location evidence="1">Cytoplasm</location>
    </subcellularLocation>
</comment>
<organism evidence="10 11">
    <name type="scientific">Merluccius polli</name>
    <name type="common">Benguela hake</name>
    <name type="synonym">Merluccius cadenati</name>
    <dbReference type="NCBI Taxonomy" id="89951"/>
    <lineage>
        <taxon>Eukaryota</taxon>
        <taxon>Metazoa</taxon>
        <taxon>Chordata</taxon>
        <taxon>Craniata</taxon>
        <taxon>Vertebrata</taxon>
        <taxon>Euteleostomi</taxon>
        <taxon>Actinopterygii</taxon>
        <taxon>Neopterygii</taxon>
        <taxon>Teleostei</taxon>
        <taxon>Neoteleostei</taxon>
        <taxon>Acanthomorphata</taxon>
        <taxon>Zeiogadaria</taxon>
        <taxon>Gadariae</taxon>
        <taxon>Gadiformes</taxon>
        <taxon>Gadoidei</taxon>
        <taxon>Merlucciidae</taxon>
        <taxon>Merluccius</taxon>
    </lineage>
</organism>
<evidence type="ECO:0000313" key="11">
    <source>
        <dbReference type="Proteomes" id="UP001174136"/>
    </source>
</evidence>
<dbReference type="InterPro" id="IPR041075">
    <property type="entry name" value="NOD1/2_WH"/>
</dbReference>
<dbReference type="InterPro" id="IPR003877">
    <property type="entry name" value="SPRY_dom"/>
</dbReference>
<dbReference type="SMART" id="SM01288">
    <property type="entry name" value="FISNA"/>
    <property type="match status" value="1"/>
</dbReference>
<proteinExistence type="predicted"/>
<dbReference type="Proteomes" id="UP001174136">
    <property type="component" value="Unassembled WGS sequence"/>
</dbReference>
<dbReference type="InterPro" id="IPR027417">
    <property type="entry name" value="P-loop_NTPase"/>
</dbReference>
<feature type="compositionally biased region" description="Basic and acidic residues" evidence="7">
    <location>
        <begin position="14"/>
        <end position="24"/>
    </location>
</feature>
<dbReference type="PROSITE" id="PS50188">
    <property type="entry name" value="B302_SPRY"/>
    <property type="match status" value="1"/>
</dbReference>
<dbReference type="SUPFAM" id="SSF49899">
    <property type="entry name" value="Concanavalin A-like lectins/glucanases"/>
    <property type="match status" value="1"/>
</dbReference>
<dbReference type="InterPro" id="IPR006574">
    <property type="entry name" value="PRY"/>
</dbReference>
<evidence type="ECO:0000259" key="8">
    <source>
        <dbReference type="PROSITE" id="PS50188"/>
    </source>
</evidence>